<dbReference type="AlphaFoldDB" id="A0A8R7PEC7"/>
<reference evidence="2" key="2">
    <citation type="submission" date="2018-03" db="EMBL/GenBank/DDBJ databases">
        <title>The Triticum urartu genome reveals the dynamic nature of wheat genome evolution.</title>
        <authorList>
            <person name="Ling H."/>
            <person name="Ma B."/>
            <person name="Shi X."/>
            <person name="Liu H."/>
            <person name="Dong L."/>
            <person name="Sun H."/>
            <person name="Cao Y."/>
            <person name="Gao Q."/>
            <person name="Zheng S."/>
            <person name="Li Y."/>
            <person name="Yu Y."/>
            <person name="Du H."/>
            <person name="Qi M."/>
            <person name="Li Y."/>
            <person name="Yu H."/>
            <person name="Cui Y."/>
            <person name="Wang N."/>
            <person name="Chen C."/>
            <person name="Wu H."/>
            <person name="Zhao Y."/>
            <person name="Zhang J."/>
            <person name="Li Y."/>
            <person name="Zhou W."/>
            <person name="Zhang B."/>
            <person name="Hu W."/>
            <person name="Eijk M."/>
            <person name="Tang J."/>
            <person name="Witsenboer H."/>
            <person name="Zhao S."/>
            <person name="Li Z."/>
            <person name="Zhang A."/>
            <person name="Wang D."/>
            <person name="Liang C."/>
        </authorList>
    </citation>
    <scope>NUCLEOTIDE SEQUENCE [LARGE SCALE GENOMIC DNA]</scope>
    <source>
        <strain evidence="2">cv. G1812</strain>
    </source>
</reference>
<feature type="region of interest" description="Disordered" evidence="1">
    <location>
        <begin position="1"/>
        <end position="43"/>
    </location>
</feature>
<dbReference type="Gramene" id="TuG1812G0200002844.01.T01">
    <property type="protein sequence ID" value="TuG1812G0200002844.01.T01.cds276650"/>
    <property type="gene ID" value="TuG1812G0200002844.01"/>
</dbReference>
<reference evidence="2" key="3">
    <citation type="submission" date="2022-06" db="UniProtKB">
        <authorList>
            <consortium name="EnsemblPlants"/>
        </authorList>
    </citation>
    <scope>IDENTIFICATION</scope>
</reference>
<accession>A0A8R7PEC7</accession>
<reference evidence="3" key="1">
    <citation type="journal article" date="2013" name="Nature">
        <title>Draft genome of the wheat A-genome progenitor Triticum urartu.</title>
        <authorList>
            <person name="Ling H.Q."/>
            <person name="Zhao S."/>
            <person name="Liu D."/>
            <person name="Wang J."/>
            <person name="Sun H."/>
            <person name="Zhang C."/>
            <person name="Fan H."/>
            <person name="Li D."/>
            <person name="Dong L."/>
            <person name="Tao Y."/>
            <person name="Gao C."/>
            <person name="Wu H."/>
            <person name="Li Y."/>
            <person name="Cui Y."/>
            <person name="Guo X."/>
            <person name="Zheng S."/>
            <person name="Wang B."/>
            <person name="Yu K."/>
            <person name="Liang Q."/>
            <person name="Yang W."/>
            <person name="Lou X."/>
            <person name="Chen J."/>
            <person name="Feng M."/>
            <person name="Jian J."/>
            <person name="Zhang X."/>
            <person name="Luo G."/>
            <person name="Jiang Y."/>
            <person name="Liu J."/>
            <person name="Wang Z."/>
            <person name="Sha Y."/>
            <person name="Zhang B."/>
            <person name="Wu H."/>
            <person name="Tang D."/>
            <person name="Shen Q."/>
            <person name="Xue P."/>
            <person name="Zou S."/>
            <person name="Wang X."/>
            <person name="Liu X."/>
            <person name="Wang F."/>
            <person name="Yang Y."/>
            <person name="An X."/>
            <person name="Dong Z."/>
            <person name="Zhang K."/>
            <person name="Zhang X."/>
            <person name="Luo M.C."/>
            <person name="Dvorak J."/>
            <person name="Tong Y."/>
            <person name="Wang J."/>
            <person name="Yang H."/>
            <person name="Li Z."/>
            <person name="Wang D."/>
            <person name="Zhang A."/>
            <person name="Wang J."/>
        </authorList>
    </citation>
    <scope>NUCLEOTIDE SEQUENCE</scope>
    <source>
        <strain evidence="3">cv. G1812</strain>
    </source>
</reference>
<evidence type="ECO:0000313" key="2">
    <source>
        <dbReference type="EnsemblPlants" id="TuG1812G0200002844.01.T01.cds276650"/>
    </source>
</evidence>
<evidence type="ECO:0000256" key="1">
    <source>
        <dbReference type="SAM" id="MobiDB-lite"/>
    </source>
</evidence>
<proteinExistence type="predicted"/>
<sequence>MDRGGPLCQAPWMATQPTQTRPRSGVPPPRPPASQCPDEAAPTGVDLALQSTSHRGVPHFLLPTQSTVKAKRDMPSWGHQGQLDSKIGGGSVISTVNDEGSEAATMSPAPCSSVGRRVQLGFHPRAAWLPRPASKASSPSPTLDAAALPSLHRDALEIRRPKGRLSFHRRRSRKCT</sequence>
<feature type="compositionally biased region" description="Pro residues" evidence="1">
    <location>
        <begin position="25"/>
        <end position="34"/>
    </location>
</feature>
<organism evidence="2 3">
    <name type="scientific">Triticum urartu</name>
    <name type="common">Red wild einkorn</name>
    <name type="synonym">Crithodium urartu</name>
    <dbReference type="NCBI Taxonomy" id="4572"/>
    <lineage>
        <taxon>Eukaryota</taxon>
        <taxon>Viridiplantae</taxon>
        <taxon>Streptophyta</taxon>
        <taxon>Embryophyta</taxon>
        <taxon>Tracheophyta</taxon>
        <taxon>Spermatophyta</taxon>
        <taxon>Magnoliopsida</taxon>
        <taxon>Liliopsida</taxon>
        <taxon>Poales</taxon>
        <taxon>Poaceae</taxon>
        <taxon>BOP clade</taxon>
        <taxon>Pooideae</taxon>
        <taxon>Triticodae</taxon>
        <taxon>Triticeae</taxon>
        <taxon>Triticinae</taxon>
        <taxon>Triticum</taxon>
    </lineage>
</organism>
<keyword evidence="3" id="KW-1185">Reference proteome</keyword>
<name>A0A8R7PEC7_TRIUA</name>
<dbReference type="Proteomes" id="UP000015106">
    <property type="component" value="Chromosome 2"/>
</dbReference>
<evidence type="ECO:0000313" key="3">
    <source>
        <dbReference type="Proteomes" id="UP000015106"/>
    </source>
</evidence>
<dbReference type="EnsemblPlants" id="TuG1812G0200002844.01.T01">
    <property type="protein sequence ID" value="TuG1812G0200002844.01.T01.cds276650"/>
    <property type="gene ID" value="TuG1812G0200002844.01"/>
</dbReference>
<protein>
    <submittedName>
        <fullName evidence="2">Uncharacterized protein</fullName>
    </submittedName>
</protein>
<feature type="region of interest" description="Disordered" evidence="1">
    <location>
        <begin position="71"/>
        <end position="111"/>
    </location>
</feature>